<evidence type="ECO:0000256" key="1">
    <source>
        <dbReference type="SAM" id="SignalP"/>
    </source>
</evidence>
<sequence length="185" mass="21754">MNIVKSLLLIYSLLAMPTLQCSQSCFCRKYFTLRIRTQIRGQYKNILQQNNGALISNRNQISFAGNQFNRSPLRSEVYYVNGGRGYTSQIIGRYLIIDLPQTYEINTIIFWVYDRDATLRRFNLQVYIQNSQGQRQLIYQNTAATSITKIKFNDTFVKQILFYNNNGSSLNQYLHFLNLQAYFDF</sequence>
<evidence type="ECO:0000313" key="2">
    <source>
        <dbReference type="EMBL" id="CAD8057370.1"/>
    </source>
</evidence>
<reference evidence="2" key="1">
    <citation type="submission" date="2021-01" db="EMBL/GenBank/DDBJ databases">
        <authorList>
            <consortium name="Genoscope - CEA"/>
            <person name="William W."/>
        </authorList>
    </citation>
    <scope>NUCLEOTIDE SEQUENCE</scope>
</reference>
<accession>A0A8S1KPQ4</accession>
<protein>
    <submittedName>
        <fullName evidence="2">Uncharacterized protein</fullName>
    </submittedName>
</protein>
<feature type="signal peptide" evidence="1">
    <location>
        <begin position="1"/>
        <end position="22"/>
    </location>
</feature>
<dbReference type="Proteomes" id="UP000688137">
    <property type="component" value="Unassembled WGS sequence"/>
</dbReference>
<dbReference type="AlphaFoldDB" id="A0A8S1KPQ4"/>
<feature type="chain" id="PRO_5035784410" evidence="1">
    <location>
        <begin position="23"/>
        <end position="185"/>
    </location>
</feature>
<evidence type="ECO:0000313" key="3">
    <source>
        <dbReference type="Proteomes" id="UP000688137"/>
    </source>
</evidence>
<keyword evidence="1" id="KW-0732">Signal</keyword>
<dbReference type="OMA" id="FAGNQFN"/>
<proteinExistence type="predicted"/>
<keyword evidence="3" id="KW-1185">Reference proteome</keyword>
<organism evidence="2 3">
    <name type="scientific">Paramecium primaurelia</name>
    <dbReference type="NCBI Taxonomy" id="5886"/>
    <lineage>
        <taxon>Eukaryota</taxon>
        <taxon>Sar</taxon>
        <taxon>Alveolata</taxon>
        <taxon>Ciliophora</taxon>
        <taxon>Intramacronucleata</taxon>
        <taxon>Oligohymenophorea</taxon>
        <taxon>Peniculida</taxon>
        <taxon>Parameciidae</taxon>
        <taxon>Paramecium</taxon>
    </lineage>
</organism>
<comment type="caution">
    <text evidence="2">The sequence shown here is derived from an EMBL/GenBank/DDBJ whole genome shotgun (WGS) entry which is preliminary data.</text>
</comment>
<dbReference type="EMBL" id="CAJJDM010000025">
    <property type="protein sequence ID" value="CAD8057370.1"/>
    <property type="molecule type" value="Genomic_DNA"/>
</dbReference>
<gene>
    <name evidence="2" type="ORF">PPRIM_AZ9-3.1.T0260009</name>
</gene>
<name>A0A8S1KPQ4_PARPR</name>